<proteinExistence type="predicted"/>
<accession>A0ACB8V3R1</accession>
<name>A0ACB8V3R1_9EURO</name>
<sequence length="417" mass="46877">MERPETRPQAKSDSLPLARMTTELTSLNSESRQLLPSLSFPPAIETISFGPRPSRASSVISTRTGLTIGTLQEEARSIRSVDLVLGGKLFHINRDASKISVLEQNDLPAYSSPPPHSFPDGVPGAVVGSERVISSSTPLHEAINREHGSTVTGNEQTVERSMSFHPGPDKLCLAKKRSASQGNIPERAYSHLKALSSPLRRRNGVRLPKLSTEILQTAGISAEEAEDTRATRSAEPRICSSGYPVNIGLNVIGSFPHSFKRTAPAEEAKGPEDSLKNDGSNILIPESPVRIEEHHADGTAPPSMDSENDISIHYTRLIRSIDRDHRKALHIRDKELAAMRERLNELDQVYRKELKLRDFTIDDLRQRLEHLEKGMESQIQTVRNEVEEQWENRWKVRDRHYMERMKRMELDFQGRTK</sequence>
<comment type="caution">
    <text evidence="1">The sequence shown here is derived from an EMBL/GenBank/DDBJ whole genome shotgun (WGS) entry which is preliminary data.</text>
</comment>
<organism evidence="1">
    <name type="scientific">Ophidiomyces ophidiicola</name>
    <dbReference type="NCBI Taxonomy" id="1387563"/>
    <lineage>
        <taxon>Eukaryota</taxon>
        <taxon>Fungi</taxon>
        <taxon>Dikarya</taxon>
        <taxon>Ascomycota</taxon>
        <taxon>Pezizomycotina</taxon>
        <taxon>Eurotiomycetes</taxon>
        <taxon>Eurotiomycetidae</taxon>
        <taxon>Onygenales</taxon>
        <taxon>Onygenaceae</taxon>
        <taxon>Ophidiomyces</taxon>
    </lineage>
</organism>
<protein>
    <submittedName>
        <fullName evidence="1">Uncharacterized protein</fullName>
    </submittedName>
</protein>
<dbReference type="EMBL" id="JALBCA010000021">
    <property type="protein sequence ID" value="KAI2389875.1"/>
    <property type="molecule type" value="Genomic_DNA"/>
</dbReference>
<evidence type="ECO:0000313" key="1">
    <source>
        <dbReference type="EMBL" id="KAI2389875.1"/>
    </source>
</evidence>
<reference evidence="1" key="1">
    <citation type="journal article" date="2022" name="bioRxiv">
        <title>Population genetic analysis of Ophidiomyces ophidiicola, the causative agent of snake fungal disease, indicates recent introductions to the USA.</title>
        <authorList>
            <person name="Ladner J.T."/>
            <person name="Palmer J.M."/>
            <person name="Ettinger C.L."/>
            <person name="Stajich J.E."/>
            <person name="Farrell T.M."/>
            <person name="Glorioso B.M."/>
            <person name="Lawson B."/>
            <person name="Price S.J."/>
            <person name="Stengle A.G."/>
            <person name="Grear D.A."/>
            <person name="Lorch J.M."/>
        </authorList>
    </citation>
    <scope>NUCLEOTIDE SEQUENCE</scope>
    <source>
        <strain evidence="1">NWHC 24266-5</strain>
    </source>
</reference>
<gene>
    <name evidence="1" type="ORF">LOY88_001894</name>
</gene>